<protein>
    <submittedName>
        <fullName evidence="4">C4-dicarboxylate TRAP transporter substrate-binding protein</fullName>
    </submittedName>
</protein>
<feature type="signal peptide" evidence="3">
    <location>
        <begin position="1"/>
        <end position="19"/>
    </location>
</feature>
<feature type="chain" id="PRO_5044477674" evidence="3">
    <location>
        <begin position="20"/>
        <end position="383"/>
    </location>
</feature>
<dbReference type="Proteomes" id="UP001300871">
    <property type="component" value="Unassembled WGS sequence"/>
</dbReference>
<accession>A0AAW6B139</accession>
<evidence type="ECO:0000313" key="5">
    <source>
        <dbReference type="Proteomes" id="UP001300871"/>
    </source>
</evidence>
<evidence type="ECO:0000313" key="4">
    <source>
        <dbReference type="EMBL" id="MDB2001703.1"/>
    </source>
</evidence>
<sequence length="383" mass="42170">MKKNRLFALGMAAAVAVMSMTGCGSKNSQTKETEIPAGQGDSTAAAPSGSKEKITLRIGSGHSESNPWITALEDYFVKNVTERVSTETNYEIDWVKSYGGSVISLGNELQGVQDGLVDIGCTILVFEASRLPLQDMVYSMPFSCSDPLIVAETVKQMYAEYPEFTSTYETDYNQKFIGIGVSDPYGFYSTKEVKSLDDVKGMKIGAAGINLSWIEGSGAVGVQTSLNDTYQNLQTNVCQATIQPTHSCVNLKVYEVAPYYLDANFNVVPFNAITVNMDTWNDLPEEVRTILTEVGEGYLDYEANYINEIHEQDLKELEAKGCTIVTLSREEQEKWAASLPDIVNGLVKSLDSAGYNGAEIVEKYYQILESHGVERIRDWNIGN</sequence>
<dbReference type="Gene3D" id="3.40.190.170">
    <property type="entry name" value="Bacterial extracellular solute-binding protein, family 7"/>
    <property type="match status" value="1"/>
</dbReference>
<dbReference type="PANTHER" id="PTHR33376:SF15">
    <property type="entry name" value="BLL6794 PROTEIN"/>
    <property type="match status" value="1"/>
</dbReference>
<dbReference type="GO" id="GO:0055085">
    <property type="term" value="P:transmembrane transport"/>
    <property type="evidence" value="ECO:0007669"/>
    <property type="project" value="InterPro"/>
</dbReference>
<reference evidence="4" key="1">
    <citation type="submission" date="2023-01" db="EMBL/GenBank/DDBJ databases">
        <title>Human gut microbiome strain richness.</title>
        <authorList>
            <person name="Chen-Liaw A."/>
        </authorList>
    </citation>
    <scope>NUCLEOTIDE SEQUENCE</scope>
    <source>
        <strain evidence="4">B1_m1001713B170214d0_201011</strain>
    </source>
</reference>
<organism evidence="4 5">
    <name type="scientific">Clostridium symbiosum</name>
    <name type="common">Bacteroides symbiosus</name>
    <dbReference type="NCBI Taxonomy" id="1512"/>
    <lineage>
        <taxon>Bacteria</taxon>
        <taxon>Bacillati</taxon>
        <taxon>Bacillota</taxon>
        <taxon>Clostridia</taxon>
        <taxon>Lachnospirales</taxon>
        <taxon>Lachnospiraceae</taxon>
        <taxon>Otoolea</taxon>
    </lineage>
</organism>
<dbReference type="RefSeq" id="WP_198135893.1">
    <property type="nucleotide sequence ID" value="NZ_BAABZD010000003.1"/>
</dbReference>
<dbReference type="Pfam" id="PF03480">
    <property type="entry name" value="DctP"/>
    <property type="match status" value="1"/>
</dbReference>
<feature type="region of interest" description="Disordered" evidence="2">
    <location>
        <begin position="23"/>
        <end position="51"/>
    </location>
</feature>
<gene>
    <name evidence="4" type="ORF">PM006_15985</name>
</gene>
<dbReference type="InterPro" id="IPR038404">
    <property type="entry name" value="TRAP_DctP_sf"/>
</dbReference>
<dbReference type="PROSITE" id="PS51257">
    <property type="entry name" value="PROKAR_LIPOPROTEIN"/>
    <property type="match status" value="1"/>
</dbReference>
<name>A0AAW6B139_CLOSY</name>
<dbReference type="AlphaFoldDB" id="A0AAW6B139"/>
<dbReference type="PANTHER" id="PTHR33376">
    <property type="match status" value="1"/>
</dbReference>
<dbReference type="EMBL" id="JAQLGM010000045">
    <property type="protein sequence ID" value="MDB2001703.1"/>
    <property type="molecule type" value="Genomic_DNA"/>
</dbReference>
<proteinExistence type="predicted"/>
<dbReference type="NCBIfam" id="NF037995">
    <property type="entry name" value="TRAP_S1"/>
    <property type="match status" value="1"/>
</dbReference>
<dbReference type="GeneID" id="57967597"/>
<evidence type="ECO:0000256" key="2">
    <source>
        <dbReference type="SAM" id="MobiDB-lite"/>
    </source>
</evidence>
<dbReference type="InterPro" id="IPR018389">
    <property type="entry name" value="DctP_fam"/>
</dbReference>
<keyword evidence="1 3" id="KW-0732">Signal</keyword>
<comment type="caution">
    <text evidence="4">The sequence shown here is derived from an EMBL/GenBank/DDBJ whole genome shotgun (WGS) entry which is preliminary data.</text>
</comment>
<evidence type="ECO:0000256" key="3">
    <source>
        <dbReference type="SAM" id="SignalP"/>
    </source>
</evidence>
<dbReference type="CDD" id="cd13666">
    <property type="entry name" value="PBP2_TRAP_DctP_like_1"/>
    <property type="match status" value="1"/>
</dbReference>
<evidence type="ECO:0000256" key="1">
    <source>
        <dbReference type="ARBA" id="ARBA00022729"/>
    </source>
</evidence>